<dbReference type="PANTHER" id="PTHR22804:SF40">
    <property type="entry name" value="HYALURONAN AND PROTEOGLYCAN LINK PROTEIN 3"/>
    <property type="match status" value="1"/>
</dbReference>
<dbReference type="PROSITE" id="PS01241">
    <property type="entry name" value="LINK_1"/>
    <property type="match status" value="1"/>
</dbReference>
<dbReference type="PROSITE" id="PS50835">
    <property type="entry name" value="IG_LIKE"/>
    <property type="match status" value="1"/>
</dbReference>
<keyword evidence="3" id="KW-0272">Extracellular matrix</keyword>
<dbReference type="PRINTS" id="PR01265">
    <property type="entry name" value="LINKMODULE"/>
</dbReference>
<organism evidence="13 14">
    <name type="scientific">Electrophorus electricus</name>
    <name type="common">Electric eel</name>
    <name type="synonym">Gymnotus electricus</name>
    <dbReference type="NCBI Taxonomy" id="8005"/>
    <lineage>
        <taxon>Eukaryota</taxon>
        <taxon>Metazoa</taxon>
        <taxon>Chordata</taxon>
        <taxon>Craniata</taxon>
        <taxon>Vertebrata</taxon>
        <taxon>Euteleostomi</taxon>
        <taxon>Actinopterygii</taxon>
        <taxon>Neopterygii</taxon>
        <taxon>Teleostei</taxon>
        <taxon>Ostariophysi</taxon>
        <taxon>Gymnotiformes</taxon>
        <taxon>Gymnotoidei</taxon>
        <taxon>Gymnotidae</taxon>
        <taxon>Electrophorus</taxon>
    </lineage>
</organism>
<feature type="signal peptide" evidence="10">
    <location>
        <begin position="1"/>
        <end position="19"/>
    </location>
</feature>
<dbReference type="GO" id="GO:0002052">
    <property type="term" value="P:positive regulation of neuroblast proliferation"/>
    <property type="evidence" value="ECO:0007669"/>
    <property type="project" value="TreeGrafter"/>
</dbReference>
<evidence type="ECO:0000259" key="12">
    <source>
        <dbReference type="PROSITE" id="PS50963"/>
    </source>
</evidence>
<dbReference type="InterPro" id="IPR013106">
    <property type="entry name" value="Ig_V-set"/>
</dbReference>
<comment type="caution">
    <text evidence="9">Lacks conserved residue(s) required for the propagation of feature annotation.</text>
</comment>
<dbReference type="GO" id="GO:0010001">
    <property type="term" value="P:glial cell differentiation"/>
    <property type="evidence" value="ECO:0007669"/>
    <property type="project" value="TreeGrafter"/>
</dbReference>
<dbReference type="PANTHER" id="PTHR22804">
    <property type="entry name" value="AGGRECAN/VERSICAN PROTEOGLYCAN"/>
    <property type="match status" value="1"/>
</dbReference>
<dbReference type="InterPro" id="IPR007110">
    <property type="entry name" value="Ig-like_dom"/>
</dbReference>
<evidence type="ECO:0000256" key="6">
    <source>
        <dbReference type="ARBA" id="ARBA00023290"/>
    </source>
</evidence>
<dbReference type="InterPro" id="IPR000538">
    <property type="entry name" value="Link_dom"/>
</dbReference>
<dbReference type="GO" id="GO:0007417">
    <property type="term" value="P:central nervous system development"/>
    <property type="evidence" value="ECO:0007669"/>
    <property type="project" value="TreeGrafter"/>
</dbReference>
<evidence type="ECO:0000256" key="7">
    <source>
        <dbReference type="ARBA" id="ARBA00023319"/>
    </source>
</evidence>
<feature type="domain" description="Link" evidence="12">
    <location>
        <begin position="163"/>
        <end position="247"/>
    </location>
</feature>
<dbReference type="AlphaFoldDB" id="A0AAY5EBR0"/>
<dbReference type="Pfam" id="PF07686">
    <property type="entry name" value="V-set"/>
    <property type="match status" value="1"/>
</dbReference>
<dbReference type="Pfam" id="PF00193">
    <property type="entry name" value="Xlink"/>
    <property type="match status" value="2"/>
</dbReference>
<dbReference type="Proteomes" id="UP000314983">
    <property type="component" value="Chromosome 12"/>
</dbReference>
<feature type="domain" description="Ig-like" evidence="11">
    <location>
        <begin position="41"/>
        <end position="138"/>
    </location>
</feature>
<dbReference type="InterPro" id="IPR003599">
    <property type="entry name" value="Ig_sub"/>
</dbReference>
<evidence type="ECO:0000256" key="3">
    <source>
        <dbReference type="ARBA" id="ARBA00022530"/>
    </source>
</evidence>
<keyword evidence="7" id="KW-0393">Immunoglobulin domain</keyword>
<evidence type="ECO:0000313" key="13">
    <source>
        <dbReference type="Ensembl" id="ENSEEEP00000054328.1"/>
    </source>
</evidence>
<keyword evidence="14" id="KW-1185">Reference proteome</keyword>
<dbReference type="CDD" id="cd03519">
    <property type="entry name" value="Link_domain_HAPLN_module_2"/>
    <property type="match status" value="1"/>
</dbReference>
<evidence type="ECO:0000256" key="5">
    <source>
        <dbReference type="ARBA" id="ARBA00023157"/>
    </source>
</evidence>
<dbReference type="GO" id="GO:0007155">
    <property type="term" value="P:cell adhesion"/>
    <property type="evidence" value="ECO:0007669"/>
    <property type="project" value="InterPro"/>
</dbReference>
<dbReference type="SMART" id="SM00406">
    <property type="entry name" value="IGv"/>
    <property type="match status" value="1"/>
</dbReference>
<dbReference type="GO" id="GO:0045202">
    <property type="term" value="C:synapse"/>
    <property type="evidence" value="ECO:0007669"/>
    <property type="project" value="TreeGrafter"/>
</dbReference>
<keyword evidence="6" id="KW-0373">Hyaluronic acid</keyword>
<keyword evidence="5 9" id="KW-1015">Disulfide bond</keyword>
<keyword evidence="10" id="KW-0732">Signal</keyword>
<dbReference type="Gene3D" id="3.10.100.10">
    <property type="entry name" value="Mannose-Binding Protein A, subunit A"/>
    <property type="match status" value="2"/>
</dbReference>
<dbReference type="GO" id="GO:0001501">
    <property type="term" value="P:skeletal system development"/>
    <property type="evidence" value="ECO:0007669"/>
    <property type="project" value="TreeGrafter"/>
</dbReference>
<dbReference type="InterPro" id="IPR036179">
    <property type="entry name" value="Ig-like_dom_sf"/>
</dbReference>
<evidence type="ECO:0000313" key="14">
    <source>
        <dbReference type="Proteomes" id="UP000314983"/>
    </source>
</evidence>
<dbReference type="InterPro" id="IPR016187">
    <property type="entry name" value="CTDL_fold"/>
</dbReference>
<comment type="subcellular location">
    <subcellularLocation>
        <location evidence="1">Secreted</location>
        <location evidence="1">Extracellular space</location>
        <location evidence="1">Extracellular matrix</location>
    </subcellularLocation>
</comment>
<evidence type="ECO:0000256" key="8">
    <source>
        <dbReference type="ARBA" id="ARBA00038272"/>
    </source>
</evidence>
<dbReference type="GO" id="GO:0005615">
    <property type="term" value="C:extracellular space"/>
    <property type="evidence" value="ECO:0007669"/>
    <property type="project" value="TreeGrafter"/>
</dbReference>
<reference evidence="13" key="3">
    <citation type="submission" date="2025-09" db="UniProtKB">
        <authorList>
            <consortium name="Ensembl"/>
        </authorList>
    </citation>
    <scope>IDENTIFICATION</scope>
</reference>
<keyword evidence="4" id="KW-0677">Repeat</keyword>
<feature type="domain" description="Link" evidence="12">
    <location>
        <begin position="252"/>
        <end position="343"/>
    </location>
</feature>
<evidence type="ECO:0000256" key="10">
    <source>
        <dbReference type="SAM" id="SignalP"/>
    </source>
</evidence>
<dbReference type="CDD" id="cd05877">
    <property type="entry name" value="Ig_LP_like"/>
    <property type="match status" value="1"/>
</dbReference>
<evidence type="ECO:0000259" key="11">
    <source>
        <dbReference type="PROSITE" id="PS50835"/>
    </source>
</evidence>
<dbReference type="GeneTree" id="ENSGT00940000159628"/>
<dbReference type="GO" id="GO:0072534">
    <property type="term" value="C:perineuronal net"/>
    <property type="evidence" value="ECO:0007669"/>
    <property type="project" value="TreeGrafter"/>
</dbReference>
<feature type="disulfide bond" evidence="9">
    <location>
        <begin position="198"/>
        <end position="219"/>
    </location>
</feature>
<evidence type="ECO:0000256" key="9">
    <source>
        <dbReference type="PROSITE-ProRule" id="PRU00323"/>
    </source>
</evidence>
<feature type="disulfide bond" evidence="9">
    <location>
        <begin position="272"/>
        <end position="341"/>
    </location>
</feature>
<evidence type="ECO:0000256" key="1">
    <source>
        <dbReference type="ARBA" id="ARBA00004498"/>
    </source>
</evidence>
<evidence type="ECO:0000256" key="2">
    <source>
        <dbReference type="ARBA" id="ARBA00022525"/>
    </source>
</evidence>
<dbReference type="FunFam" id="3.10.100.10:FF:000001">
    <property type="entry name" value="Hyaluronan proteoglycan link protein 1"/>
    <property type="match status" value="1"/>
</dbReference>
<dbReference type="Ensembl" id="ENSEEET00000062805.1">
    <property type="protein sequence ID" value="ENSEEEP00000054328.1"/>
    <property type="gene ID" value="ENSEEEG00000020104.2"/>
</dbReference>
<comment type="similarity">
    <text evidence="8">Belongs to the HAPLN family.</text>
</comment>
<evidence type="ECO:0000256" key="4">
    <source>
        <dbReference type="ARBA" id="ARBA00022737"/>
    </source>
</evidence>
<dbReference type="GO" id="GO:0005540">
    <property type="term" value="F:hyaluronic acid binding"/>
    <property type="evidence" value="ECO:0007669"/>
    <property type="project" value="UniProtKB-KW"/>
</dbReference>
<dbReference type="PROSITE" id="PS50963">
    <property type="entry name" value="LINK_2"/>
    <property type="match status" value="2"/>
</dbReference>
<dbReference type="SUPFAM" id="SSF48726">
    <property type="entry name" value="Immunoglobulin"/>
    <property type="match status" value="1"/>
</dbReference>
<dbReference type="FunFam" id="3.10.100.10:FF:000002">
    <property type="entry name" value="Hyaluronan proteoglycan link protein 1"/>
    <property type="match status" value="1"/>
</dbReference>
<gene>
    <name evidence="13" type="primary">hapln3</name>
</gene>
<proteinExistence type="inferred from homology"/>
<sequence length="346" mass="38881">TVALLSSLLFSFFNLSCSAVVHFRGVRLHVESPETSVSAVQGSNATLPCHYRYEPELSVPRRTRVKWFWQPVVGEGTEKDVIVALGSRLRSYGDFKGRVRIRRSVQGDASLVINPLLIADKGRYRCEIIDGLEDDSVTVELKFQGRLSFNYIHFVIFSQFTGVVFPYYSPRGRYKMNFLEAKEACHQQSACLEGLDWCNAGWLADGTVQYAVSVPREACGGMDLAPGVRSYGTQHKTRARFDVFCFTSSIRGEVYFLQHPLKLNFTEAVDACVQDGAQIAKVGQLYAAWKLVGLDQCDAGWLSDGSIRYPIVQPRLNCGPPEPGVRTFGYLPKYLKYGVYCHKPKW</sequence>
<dbReference type="SMART" id="SM00409">
    <property type="entry name" value="IG"/>
    <property type="match status" value="1"/>
</dbReference>
<dbReference type="Gene3D" id="2.60.40.10">
    <property type="entry name" value="Immunoglobulins"/>
    <property type="match status" value="1"/>
</dbReference>
<dbReference type="InterPro" id="IPR050691">
    <property type="entry name" value="Hyaluronan_bind_Proteoglycan"/>
</dbReference>
<reference evidence="13" key="2">
    <citation type="submission" date="2025-08" db="UniProtKB">
        <authorList>
            <consortium name="Ensembl"/>
        </authorList>
    </citation>
    <scope>IDENTIFICATION</scope>
</reference>
<dbReference type="InterPro" id="IPR013783">
    <property type="entry name" value="Ig-like_fold"/>
</dbReference>
<protein>
    <submittedName>
        <fullName evidence="13">Hyaluronan and proteoglycan link protein 3</fullName>
    </submittedName>
</protein>
<feature type="disulfide bond" evidence="9">
    <location>
        <begin position="297"/>
        <end position="318"/>
    </location>
</feature>
<name>A0AAY5EBR0_ELEEL</name>
<dbReference type="SMART" id="SM00445">
    <property type="entry name" value="LINK"/>
    <property type="match status" value="2"/>
</dbReference>
<dbReference type="SUPFAM" id="SSF56436">
    <property type="entry name" value="C-type lectin-like"/>
    <property type="match status" value="2"/>
</dbReference>
<accession>A0AAY5EBR0</accession>
<reference evidence="13 14" key="1">
    <citation type="submission" date="2020-05" db="EMBL/GenBank/DDBJ databases">
        <title>Electrophorus electricus (electric eel) genome, fEleEle1, primary haplotype.</title>
        <authorList>
            <person name="Myers G."/>
            <person name="Meyer A."/>
            <person name="Fedrigo O."/>
            <person name="Formenti G."/>
            <person name="Rhie A."/>
            <person name="Tracey A."/>
            <person name="Sims Y."/>
            <person name="Jarvis E.D."/>
        </authorList>
    </citation>
    <scope>NUCLEOTIDE SEQUENCE [LARGE SCALE GENOMIC DNA]</scope>
</reference>
<dbReference type="InterPro" id="IPR016186">
    <property type="entry name" value="C-type_lectin-like/link_sf"/>
</dbReference>
<feature type="chain" id="PRO_5044237536" evidence="10">
    <location>
        <begin position="20"/>
        <end position="346"/>
    </location>
</feature>
<keyword evidence="2" id="KW-0964">Secreted</keyword>